<name>A0AAE8SQV5_9PEZI</name>
<comment type="function">
    <text evidence="9">Component of the Mediator complex, a coactivator involved in the regulated transcription of nearly all RNA polymerase II-dependent genes. Mediator functions as a bridge to convey information from gene-specific regulatory proteins to the basal RNA polymerase II transcription machinery. Mediator is recruited to promoters by direct interactions with regulatory proteins and serves as a scaffold for the assembly of a functional preinitiation complex with RNA polymerase II and the general transcription factors.</text>
</comment>
<comment type="subunit">
    <text evidence="9">Component of the Mediator complex.</text>
</comment>
<evidence type="ECO:0000256" key="2">
    <source>
        <dbReference type="ARBA" id="ARBA00006543"/>
    </source>
</evidence>
<keyword evidence="4 9" id="KW-0805">Transcription regulation</keyword>
<protein>
    <recommendedName>
        <fullName evidence="3 9">Mediator of RNA polymerase II transcription subunit 16</fullName>
    </recommendedName>
    <alternativeName>
        <fullName evidence="8 9">Mediator complex subunit 16</fullName>
    </alternativeName>
</protein>
<evidence type="ECO:0000256" key="3">
    <source>
        <dbReference type="ARBA" id="ARBA00019614"/>
    </source>
</evidence>
<evidence type="ECO:0000256" key="5">
    <source>
        <dbReference type="ARBA" id="ARBA00023159"/>
    </source>
</evidence>
<organism evidence="12 13">
    <name type="scientific">Cephalotrichum gorgonifer</name>
    <dbReference type="NCBI Taxonomy" id="2041049"/>
    <lineage>
        <taxon>Eukaryota</taxon>
        <taxon>Fungi</taxon>
        <taxon>Dikarya</taxon>
        <taxon>Ascomycota</taxon>
        <taxon>Pezizomycotina</taxon>
        <taxon>Sordariomycetes</taxon>
        <taxon>Hypocreomycetidae</taxon>
        <taxon>Microascales</taxon>
        <taxon>Microascaceae</taxon>
        <taxon>Cephalotrichum</taxon>
    </lineage>
</organism>
<evidence type="ECO:0000259" key="11">
    <source>
        <dbReference type="Pfam" id="PF20719"/>
    </source>
</evidence>
<evidence type="ECO:0000256" key="1">
    <source>
        <dbReference type="ARBA" id="ARBA00004123"/>
    </source>
</evidence>
<dbReference type="PANTHER" id="PTHR13224:SF6">
    <property type="entry name" value="MEDIATOR OF RNA POLYMERASE II TRANSCRIPTION SUBUNIT 16"/>
    <property type="match status" value="1"/>
</dbReference>
<comment type="subcellular location">
    <subcellularLocation>
        <location evidence="1 9">Nucleus</location>
    </subcellularLocation>
</comment>
<accession>A0AAE8SQV5</accession>
<dbReference type="Proteomes" id="UP001187682">
    <property type="component" value="Unassembled WGS sequence"/>
</dbReference>
<evidence type="ECO:0000256" key="6">
    <source>
        <dbReference type="ARBA" id="ARBA00023163"/>
    </source>
</evidence>
<evidence type="ECO:0000313" key="13">
    <source>
        <dbReference type="Proteomes" id="UP001187682"/>
    </source>
</evidence>
<keyword evidence="13" id="KW-1185">Reference proteome</keyword>
<evidence type="ECO:0000256" key="9">
    <source>
        <dbReference type="RuleBase" id="RU364149"/>
    </source>
</evidence>
<proteinExistence type="inferred from homology"/>
<dbReference type="Pfam" id="PF11635">
    <property type="entry name" value="Med16_N"/>
    <property type="match status" value="1"/>
</dbReference>
<comment type="similarity">
    <text evidence="2 9">Belongs to the Mediator complex subunit 16 family.</text>
</comment>
<keyword evidence="7 9" id="KW-0539">Nucleus</keyword>
<evidence type="ECO:0000313" key="12">
    <source>
        <dbReference type="EMBL" id="SPN96886.1"/>
    </source>
</evidence>
<dbReference type="InterPro" id="IPR048338">
    <property type="entry name" value="Mediator_Med16"/>
</dbReference>
<evidence type="ECO:0000256" key="7">
    <source>
        <dbReference type="ARBA" id="ARBA00023242"/>
    </source>
</evidence>
<dbReference type="InterPro" id="IPR048339">
    <property type="entry name" value="Mediator_Med16_C"/>
</dbReference>
<evidence type="ECO:0000256" key="8">
    <source>
        <dbReference type="ARBA" id="ARBA00032015"/>
    </source>
</evidence>
<keyword evidence="6 9" id="KW-0804">Transcription</keyword>
<evidence type="ECO:0000256" key="4">
    <source>
        <dbReference type="ARBA" id="ARBA00023015"/>
    </source>
</evidence>
<dbReference type="GO" id="GO:0016592">
    <property type="term" value="C:mediator complex"/>
    <property type="evidence" value="ECO:0007669"/>
    <property type="project" value="InterPro"/>
</dbReference>
<sequence length="953" mass="104979">MPNVDDLFGEDVGVNLTIPPPATELRWRVDDLRRRGCFQCVAWSKLGTIASITADGLFVDFRYLRCDPDDGSWQLSEPTRCDLVTGSDHIPLVHLSWSSTSIPELAIIDSVGRVALLTFSIALNRPYFFRKWDADPVDDLNAVVGCYWLSLTPPGRQHNVLHGPAVRDNNRYRYENSFAHSFGPFHPNPSKSALVCVTTNGQAKLFFSQNTNRIEETSLDIERISSSDDLITHASICSDKSGLYIVMINASKQMRLVRLTIQWGQPVVDKQPPATLPLNPSLSDRRLASTSWLQPSLNESPLDSAMGLPSLVEILPSTLESDAHSWAPPLILIARSYLGSPDSPYQEPQSIIDRWQVLADQKQSVHPAFLALGGQKQNSSPELPTTTRLRRGESIVFNKVIIGLQTITQGKVICITFADGTLEYRDRLTMAEIYNEPHTDRIMNLHQVGFSFTDPTPSLQTILSPTNCSLVQMCPDGEVKWKPVRYTEGDIGNSPSDLLAGLTVAAGSAIYYTTSFDDVLAVARSFVDKRRFTFELTNEVITMLKVPVDYSEESHHDKLVRNTHLQMCLSITNHLGFKGQYHPRAFASKFSALALNARNIVILVTIASNTPPNIREKISPLDEPEVVDALAGCANWSIDLLSWLADSLFNLVDDPKFTGLVKDPNKFAGLAAYLQEKNDVALHLLLCSSTRGLLSAVCRRLQHLETLGNSVVGYWQKNGQPSQVDGKSPNLALHKAYQRMQQITSSSLVKAQEFEKLLNLLGADIRSTYSTMLAAMVSKAAGQPPPQPGAAINKHLDSAIKTAQLQCELGLLLGVGIHPMFRKALGQFFTGHLSAFRATVDPAKLFFKDYSLLEVASDSPLSLENKKNAGIYIDMFRKVAMSPSDGPGGDEATGGMVAGVPVWDGQWRRCVRCAAVMDDVLSQRPGFTYVLAQQRKCACGGAWGSLAKDRLLG</sequence>
<reference evidence="12" key="1">
    <citation type="submission" date="2018-03" db="EMBL/GenBank/DDBJ databases">
        <authorList>
            <person name="Guldener U."/>
        </authorList>
    </citation>
    <scope>NUCLEOTIDE SEQUENCE</scope>
</reference>
<evidence type="ECO:0000259" key="10">
    <source>
        <dbReference type="Pfam" id="PF11635"/>
    </source>
</evidence>
<gene>
    <name evidence="9" type="primary">MED16</name>
    <name evidence="12" type="ORF">DNG_00406</name>
</gene>
<dbReference type="EMBL" id="ONZQ02000001">
    <property type="protein sequence ID" value="SPN96886.1"/>
    <property type="molecule type" value="Genomic_DNA"/>
</dbReference>
<dbReference type="GO" id="GO:0045893">
    <property type="term" value="P:positive regulation of DNA-templated transcription"/>
    <property type="evidence" value="ECO:0007669"/>
    <property type="project" value="TreeGrafter"/>
</dbReference>
<feature type="domain" description="Mediator complex subunit 16 C-terminal" evidence="11">
    <location>
        <begin position="833"/>
        <end position="943"/>
    </location>
</feature>
<dbReference type="InterPro" id="IPR021665">
    <property type="entry name" value="Mediator_Med16_N"/>
</dbReference>
<keyword evidence="5 9" id="KW-0010">Activator</keyword>
<dbReference type="AlphaFoldDB" id="A0AAE8SQV5"/>
<dbReference type="Pfam" id="PF20719">
    <property type="entry name" value="Med16_C"/>
    <property type="match status" value="1"/>
</dbReference>
<feature type="domain" description="Mediator complex subunit Med16 N-terminal" evidence="10">
    <location>
        <begin position="135"/>
        <end position="453"/>
    </location>
</feature>
<dbReference type="PANTHER" id="PTHR13224">
    <property type="entry name" value="THYROID HORMONE RECEPTOR-ASSOCIATED PROTEIN-RELATED"/>
    <property type="match status" value="1"/>
</dbReference>
<comment type="caution">
    <text evidence="12">The sequence shown here is derived from an EMBL/GenBank/DDBJ whole genome shotgun (WGS) entry which is preliminary data.</text>
</comment>